<dbReference type="EMBL" id="MT143035">
    <property type="protein sequence ID" value="QJA92068.1"/>
    <property type="molecule type" value="Genomic_DNA"/>
</dbReference>
<proteinExistence type="predicted"/>
<reference evidence="1" key="1">
    <citation type="submission" date="2020-03" db="EMBL/GenBank/DDBJ databases">
        <title>The deep terrestrial virosphere.</title>
        <authorList>
            <person name="Holmfeldt K."/>
            <person name="Nilsson E."/>
            <person name="Simone D."/>
            <person name="Lopez-Fernandez M."/>
            <person name="Wu X."/>
            <person name="de Brujin I."/>
            <person name="Lundin D."/>
            <person name="Andersson A."/>
            <person name="Bertilsson S."/>
            <person name="Dopson M."/>
        </authorList>
    </citation>
    <scope>NUCLEOTIDE SEQUENCE</scope>
    <source>
        <strain evidence="1">MM415B03196</strain>
    </source>
</reference>
<dbReference type="AlphaFoldDB" id="A0A6M3LGA3"/>
<name>A0A6M3LGA3_9ZZZZ</name>
<gene>
    <name evidence="1" type="ORF">MM415B03196_0005</name>
</gene>
<sequence>MALFSNTLADARQHLSAAVGDLITGTFDSGTTTTGVDTMLRKGDDYYNEHGYRCYIYGGAGIGEEREVSDWVLDTHTLTFDPLFVATIGATSLYELHHIFTEDEYRKAINLAIESIAGKYLIDLIDETTIELSTDTYEYALPTSFLYLYKVITEETAAGGVFNEADEIDFRDYTIIKAYAPELKLHESRYSIGDGKFLRLEGQGTQAKVTSDTDGIYLPLDWVVQKAITFLPQNKIQSNKLDATYRQALVLSANEPRAYPHPKARRIVE</sequence>
<protein>
    <submittedName>
        <fullName evidence="1">Uncharacterized protein</fullName>
    </submittedName>
</protein>
<evidence type="ECO:0000313" key="1">
    <source>
        <dbReference type="EMBL" id="QJA92068.1"/>
    </source>
</evidence>
<organism evidence="1">
    <name type="scientific">viral metagenome</name>
    <dbReference type="NCBI Taxonomy" id="1070528"/>
    <lineage>
        <taxon>unclassified sequences</taxon>
        <taxon>metagenomes</taxon>
        <taxon>organismal metagenomes</taxon>
    </lineage>
</organism>
<accession>A0A6M3LGA3</accession>